<feature type="domain" description="Aminotransferase class I/classII large" evidence="4">
    <location>
        <begin position="99"/>
        <end position="293"/>
    </location>
</feature>
<name>A0A2Z2HEN4_9GAMM</name>
<keyword evidence="3" id="KW-0032">Aminotransferase</keyword>
<evidence type="ECO:0000313" key="6">
    <source>
        <dbReference type="Proteomes" id="UP000250025"/>
    </source>
</evidence>
<dbReference type="EC" id="2.6.1.-" evidence="3"/>
<evidence type="ECO:0000313" key="5">
    <source>
        <dbReference type="EMBL" id="ARS53920.1"/>
    </source>
</evidence>
<dbReference type="SUPFAM" id="SSF53383">
    <property type="entry name" value="PLP-dependent transferases"/>
    <property type="match status" value="1"/>
</dbReference>
<evidence type="ECO:0000256" key="2">
    <source>
        <dbReference type="ARBA" id="ARBA00022898"/>
    </source>
</evidence>
<comment type="cofactor">
    <cofactor evidence="1 3">
        <name>pyridoxal 5'-phosphate</name>
        <dbReference type="ChEBI" id="CHEBI:597326"/>
    </cofactor>
</comment>
<accession>A0A2Z2HEN4</accession>
<proteinExistence type="inferred from homology"/>
<dbReference type="GO" id="GO:0030170">
    <property type="term" value="F:pyridoxal phosphate binding"/>
    <property type="evidence" value="ECO:0007669"/>
    <property type="project" value="InterPro"/>
</dbReference>
<gene>
    <name evidence="5" type="ORF">B9G99_14450</name>
</gene>
<dbReference type="InterPro" id="IPR015421">
    <property type="entry name" value="PyrdxlP-dep_Trfase_major"/>
</dbReference>
<dbReference type="KEGG" id="kus:B9G99_14450"/>
<sequence>MARRTFHRDMDRVMTRVFDTLPVHGGRLSDVSRRYGIERGDWLDLSTGINPWPYPITPIDARACQALPDHDLALLETSSRYYLGSSLQVDGDDRDALTLFNIPGSQWAIEQLPHCVESGIVALPNIGYREHEWRWQQAGHQIRRYDADHPESVMDLPGSDHLRAMVVINPNNPGGQHIAPCDLRALAASLQQKGTVMVVDEAFVDATPEQSLLPNIADNVIILRSLGKFFGLAGLRLGAVIGKTSLTAIHQLSALQGPWRITSPSQKAGAEALEDHFWQRAMRATLKRASHQQGAWLEARLNAHGDIERWRQSALFNGFDMEFDRARRWHEALLSQGVLTRLWEVSEQRAILRFGLHDESPRAIQHLEQAMSKANKATGRPS</sequence>
<dbReference type="PANTHER" id="PTHR42885:SF1">
    <property type="entry name" value="THREONINE-PHOSPHATE DECARBOXYLASE"/>
    <property type="match status" value="1"/>
</dbReference>
<keyword evidence="6" id="KW-1185">Reference proteome</keyword>
<keyword evidence="3" id="KW-0808">Transferase</keyword>
<dbReference type="GO" id="GO:0008483">
    <property type="term" value="F:transaminase activity"/>
    <property type="evidence" value="ECO:0007669"/>
    <property type="project" value="UniProtKB-KW"/>
</dbReference>
<reference evidence="5 6" key="1">
    <citation type="journal article" date="2017" name="Int. J. Syst. Evol. Microbiol.">
        <title>Kushneria konosiri sp. nov., isolated from the Korean salt-fermented seafood Daemi-jeot.</title>
        <authorList>
            <person name="Yun J.H."/>
            <person name="Park S.K."/>
            <person name="Lee J.Y."/>
            <person name="Jung M.J."/>
            <person name="Bae J.W."/>
        </authorList>
    </citation>
    <scope>NUCLEOTIDE SEQUENCE [LARGE SCALE GENOMIC DNA]</scope>
    <source>
        <strain evidence="5 6">X49</strain>
    </source>
</reference>
<dbReference type="Proteomes" id="UP000250025">
    <property type="component" value="Chromosome"/>
</dbReference>
<dbReference type="Gene3D" id="3.90.1150.10">
    <property type="entry name" value="Aspartate Aminotransferase, domain 1"/>
    <property type="match status" value="1"/>
</dbReference>
<dbReference type="PROSITE" id="PS00105">
    <property type="entry name" value="AA_TRANSFER_CLASS_1"/>
    <property type="match status" value="1"/>
</dbReference>
<dbReference type="PANTHER" id="PTHR42885">
    <property type="entry name" value="HISTIDINOL-PHOSPHATE AMINOTRANSFERASE-RELATED"/>
    <property type="match status" value="1"/>
</dbReference>
<keyword evidence="2" id="KW-0663">Pyridoxal phosphate</keyword>
<dbReference type="InterPro" id="IPR004839">
    <property type="entry name" value="Aminotransferase_I/II_large"/>
</dbReference>
<comment type="similarity">
    <text evidence="3">Belongs to the class-I pyridoxal-phosphate-dependent aminotransferase family.</text>
</comment>
<dbReference type="Gene3D" id="3.40.640.10">
    <property type="entry name" value="Type I PLP-dependent aspartate aminotransferase-like (Major domain)"/>
    <property type="match status" value="1"/>
</dbReference>
<evidence type="ECO:0000259" key="4">
    <source>
        <dbReference type="Pfam" id="PF00155"/>
    </source>
</evidence>
<dbReference type="EMBL" id="CP021323">
    <property type="protein sequence ID" value="ARS53920.1"/>
    <property type="molecule type" value="Genomic_DNA"/>
</dbReference>
<dbReference type="AlphaFoldDB" id="A0A2Z2HEN4"/>
<dbReference type="InterPro" id="IPR015424">
    <property type="entry name" value="PyrdxlP-dep_Trfase"/>
</dbReference>
<evidence type="ECO:0000256" key="3">
    <source>
        <dbReference type="RuleBase" id="RU000481"/>
    </source>
</evidence>
<dbReference type="CDD" id="cd00609">
    <property type="entry name" value="AAT_like"/>
    <property type="match status" value="1"/>
</dbReference>
<dbReference type="InterPro" id="IPR015422">
    <property type="entry name" value="PyrdxlP-dep_Trfase_small"/>
</dbReference>
<dbReference type="InterPro" id="IPR004838">
    <property type="entry name" value="NHTrfase_class1_PyrdxlP-BS"/>
</dbReference>
<organism evidence="5 6">
    <name type="scientific">Kushneria konosiri</name>
    <dbReference type="NCBI Taxonomy" id="698828"/>
    <lineage>
        <taxon>Bacteria</taxon>
        <taxon>Pseudomonadati</taxon>
        <taxon>Pseudomonadota</taxon>
        <taxon>Gammaproteobacteria</taxon>
        <taxon>Oceanospirillales</taxon>
        <taxon>Halomonadaceae</taxon>
        <taxon>Kushneria</taxon>
    </lineage>
</organism>
<evidence type="ECO:0000256" key="1">
    <source>
        <dbReference type="ARBA" id="ARBA00001933"/>
    </source>
</evidence>
<dbReference type="Pfam" id="PF00155">
    <property type="entry name" value="Aminotran_1_2"/>
    <property type="match status" value="1"/>
</dbReference>
<protein>
    <recommendedName>
        <fullName evidence="3">Aminotransferase</fullName>
        <ecNumber evidence="3">2.6.1.-</ecNumber>
    </recommendedName>
</protein>